<dbReference type="EMBL" id="MU001637">
    <property type="protein sequence ID" value="KAF2482126.1"/>
    <property type="molecule type" value="Genomic_DNA"/>
</dbReference>
<dbReference type="GeneID" id="54478387"/>
<evidence type="ECO:0000313" key="4">
    <source>
        <dbReference type="EMBL" id="KAF2482126.1"/>
    </source>
</evidence>
<dbReference type="Proteomes" id="UP000799767">
    <property type="component" value="Unassembled WGS sequence"/>
</dbReference>
<accession>A0A6A6PQQ1</accession>
<keyword evidence="2" id="KW-1133">Transmembrane helix</keyword>
<dbReference type="GO" id="GO:0016020">
    <property type="term" value="C:membrane"/>
    <property type="evidence" value="ECO:0007669"/>
    <property type="project" value="TreeGrafter"/>
</dbReference>
<sequence>MVKWSRFSPTNKTLDKRYRHHATRDSYWDGKRRKIFISLLVPFFIIQTLFIGLQAYIYGVAFHSTSSAHNLRTIAVDYDGGIVGQSMQEAYHLLEGPGFIGLEWHDASEYPTPDSIYDRVFQGGNIWAGVYVFSGASDRLAAALADNTTAQSYNNSGAIGAVYNQARYPDFADAYVMADLEELVITSRLVWDEINGTKALTSIPHDHTASLAVALNPIGSTVHNIKPLNDGVEVFYNTVGQVFTILMQFFFLMAFNTLLRDWQLDSKLPIKHYVIMRILISLVYTFVGSLLVALNIYAYRGNTTFSGAQVVLLWMAFWLGLHVIFLVMEIATTFLPQKLLPLFIITFIIANVSSAVLPFDLSPGFYRWGYALPSRNVYQLEITIMSGGANNSLDVNLPVLFAWETILIPLAFFSTVWRLNKAVEADQEVQELIKADQERDVQTETEASRRRRLELAELARGNLQDAARGTFGLGFPAPGPYNSYREELRKGEEVAEEEVEARLEAGAGGESRGAKTDESASNE</sequence>
<feature type="compositionally biased region" description="Basic and acidic residues" evidence="1">
    <location>
        <begin position="484"/>
        <end position="493"/>
    </location>
</feature>
<dbReference type="PANTHER" id="PTHR34814:SF2">
    <property type="entry name" value="DUF3533 DOMAIN-CONTAINING PROTEIN"/>
    <property type="match status" value="1"/>
</dbReference>
<organism evidence="4 5">
    <name type="scientific">Neohortaea acidophila</name>
    <dbReference type="NCBI Taxonomy" id="245834"/>
    <lineage>
        <taxon>Eukaryota</taxon>
        <taxon>Fungi</taxon>
        <taxon>Dikarya</taxon>
        <taxon>Ascomycota</taxon>
        <taxon>Pezizomycotina</taxon>
        <taxon>Dothideomycetes</taxon>
        <taxon>Dothideomycetidae</taxon>
        <taxon>Mycosphaerellales</taxon>
        <taxon>Teratosphaeriaceae</taxon>
        <taxon>Neohortaea</taxon>
    </lineage>
</organism>
<evidence type="ECO:0000313" key="5">
    <source>
        <dbReference type="Proteomes" id="UP000799767"/>
    </source>
</evidence>
<feature type="compositionally biased region" description="Basic and acidic residues" evidence="1">
    <location>
        <begin position="512"/>
        <end position="523"/>
    </location>
</feature>
<evidence type="ECO:0000256" key="1">
    <source>
        <dbReference type="SAM" id="MobiDB-lite"/>
    </source>
</evidence>
<feature type="transmembrane region" description="Helical" evidence="2">
    <location>
        <begin position="400"/>
        <end position="419"/>
    </location>
</feature>
<evidence type="ECO:0000256" key="2">
    <source>
        <dbReference type="SAM" id="Phobius"/>
    </source>
</evidence>
<gene>
    <name evidence="4" type="ORF">BDY17DRAFT_325616</name>
</gene>
<keyword evidence="2" id="KW-0472">Membrane</keyword>
<dbReference type="OrthoDB" id="2140105at2759"/>
<dbReference type="RefSeq" id="XP_033588696.1">
    <property type="nucleotide sequence ID" value="XM_033737385.1"/>
</dbReference>
<keyword evidence="2" id="KW-0812">Transmembrane</keyword>
<proteinExistence type="predicted"/>
<feature type="transmembrane region" description="Helical" evidence="2">
    <location>
        <begin position="278"/>
        <end position="299"/>
    </location>
</feature>
<reference evidence="4" key="1">
    <citation type="journal article" date="2020" name="Stud. Mycol.">
        <title>101 Dothideomycetes genomes: a test case for predicting lifestyles and emergence of pathogens.</title>
        <authorList>
            <person name="Haridas S."/>
            <person name="Albert R."/>
            <person name="Binder M."/>
            <person name="Bloem J."/>
            <person name="Labutti K."/>
            <person name="Salamov A."/>
            <person name="Andreopoulos B."/>
            <person name="Baker S."/>
            <person name="Barry K."/>
            <person name="Bills G."/>
            <person name="Bluhm B."/>
            <person name="Cannon C."/>
            <person name="Castanera R."/>
            <person name="Culley D."/>
            <person name="Daum C."/>
            <person name="Ezra D."/>
            <person name="Gonzalez J."/>
            <person name="Henrissat B."/>
            <person name="Kuo A."/>
            <person name="Liang C."/>
            <person name="Lipzen A."/>
            <person name="Lutzoni F."/>
            <person name="Magnuson J."/>
            <person name="Mondo S."/>
            <person name="Nolan M."/>
            <person name="Ohm R."/>
            <person name="Pangilinan J."/>
            <person name="Park H.-J."/>
            <person name="Ramirez L."/>
            <person name="Alfaro M."/>
            <person name="Sun H."/>
            <person name="Tritt A."/>
            <person name="Yoshinaga Y."/>
            <person name="Zwiers L.-H."/>
            <person name="Turgeon B."/>
            <person name="Goodwin S."/>
            <person name="Spatafora J."/>
            <person name="Crous P."/>
            <person name="Grigoriev I."/>
        </authorList>
    </citation>
    <scope>NUCLEOTIDE SEQUENCE</scope>
    <source>
        <strain evidence="4">CBS 113389</strain>
    </source>
</reference>
<dbReference type="InterPro" id="IPR053001">
    <property type="entry name" value="MNNG_permease-like"/>
</dbReference>
<dbReference type="Pfam" id="PF12051">
    <property type="entry name" value="DUF3533"/>
    <property type="match status" value="1"/>
</dbReference>
<dbReference type="AlphaFoldDB" id="A0A6A6PQQ1"/>
<dbReference type="InterPro" id="IPR022703">
    <property type="entry name" value="DUF3533"/>
</dbReference>
<feature type="transmembrane region" description="Helical" evidence="2">
    <location>
        <begin position="234"/>
        <end position="258"/>
    </location>
</feature>
<protein>
    <recommendedName>
        <fullName evidence="3">DUF3533 domain-containing protein</fullName>
    </recommendedName>
</protein>
<dbReference type="PANTHER" id="PTHR34814">
    <property type="entry name" value="NITROSOGUANIDINE RESISTANCE PROTEIN SNG1"/>
    <property type="match status" value="1"/>
</dbReference>
<feature type="transmembrane region" description="Helical" evidence="2">
    <location>
        <begin position="339"/>
        <end position="359"/>
    </location>
</feature>
<keyword evidence="5" id="KW-1185">Reference proteome</keyword>
<feature type="transmembrane region" description="Helical" evidence="2">
    <location>
        <begin position="35"/>
        <end position="57"/>
    </location>
</feature>
<evidence type="ECO:0000259" key="3">
    <source>
        <dbReference type="Pfam" id="PF12051"/>
    </source>
</evidence>
<feature type="region of interest" description="Disordered" evidence="1">
    <location>
        <begin position="482"/>
        <end position="523"/>
    </location>
</feature>
<feature type="transmembrane region" description="Helical" evidence="2">
    <location>
        <begin position="305"/>
        <end position="327"/>
    </location>
</feature>
<name>A0A6A6PQQ1_9PEZI</name>
<feature type="domain" description="DUF3533" evidence="3">
    <location>
        <begin position="44"/>
        <end position="406"/>
    </location>
</feature>